<evidence type="ECO:0000256" key="5">
    <source>
        <dbReference type="ARBA" id="ARBA00022764"/>
    </source>
</evidence>
<evidence type="ECO:0000256" key="6">
    <source>
        <dbReference type="RuleBase" id="RU003744"/>
    </source>
</evidence>
<evidence type="ECO:0000256" key="1">
    <source>
        <dbReference type="ARBA" id="ARBA00004418"/>
    </source>
</evidence>
<dbReference type="PANTHER" id="PTHR35936">
    <property type="entry name" value="MEMBRANE-BOUND LYTIC MUREIN TRANSGLYCOSYLASE F"/>
    <property type="match status" value="1"/>
</dbReference>
<organism evidence="9 10">
    <name type="scientific">Psychromonas aquatilis</name>
    <dbReference type="NCBI Taxonomy" id="2005072"/>
    <lineage>
        <taxon>Bacteria</taxon>
        <taxon>Pseudomonadati</taxon>
        <taxon>Pseudomonadota</taxon>
        <taxon>Gammaproteobacteria</taxon>
        <taxon>Alteromonadales</taxon>
        <taxon>Psychromonadaceae</taxon>
        <taxon>Psychromonas</taxon>
    </lineage>
</organism>
<dbReference type="PANTHER" id="PTHR35936:SF17">
    <property type="entry name" value="ARGININE-BINDING EXTRACELLULAR PROTEIN ARTP"/>
    <property type="match status" value="1"/>
</dbReference>
<name>A0ABU9GQS1_9GAMM</name>
<dbReference type="SMART" id="SM00062">
    <property type="entry name" value="PBPb"/>
    <property type="match status" value="1"/>
</dbReference>
<keyword evidence="10" id="KW-1185">Reference proteome</keyword>
<keyword evidence="3" id="KW-0813">Transport</keyword>
<dbReference type="NCBIfam" id="TIGR01096">
    <property type="entry name" value="3A0103s03R"/>
    <property type="match status" value="1"/>
</dbReference>
<evidence type="ECO:0000313" key="10">
    <source>
        <dbReference type="Proteomes" id="UP001369082"/>
    </source>
</evidence>
<comment type="subcellular location">
    <subcellularLocation>
        <location evidence="1">Periplasm</location>
    </subcellularLocation>
</comment>
<dbReference type="Pfam" id="PF00497">
    <property type="entry name" value="SBP_bac_3"/>
    <property type="match status" value="1"/>
</dbReference>
<keyword evidence="5" id="KW-0574">Periplasm</keyword>
<protein>
    <submittedName>
        <fullName evidence="9">ABC transporter substrate-binding protein</fullName>
    </submittedName>
</protein>
<evidence type="ECO:0000256" key="4">
    <source>
        <dbReference type="ARBA" id="ARBA00022729"/>
    </source>
</evidence>
<dbReference type="Gene3D" id="3.40.190.10">
    <property type="entry name" value="Periplasmic binding protein-like II"/>
    <property type="match status" value="2"/>
</dbReference>
<dbReference type="CDD" id="cd13703">
    <property type="entry name" value="PBP2_HisJ_LAO"/>
    <property type="match status" value="1"/>
</dbReference>
<dbReference type="InterPro" id="IPR005768">
    <property type="entry name" value="Lys_Arg_Orn-bd"/>
</dbReference>
<dbReference type="InterPro" id="IPR001638">
    <property type="entry name" value="Solute-binding_3/MltF_N"/>
</dbReference>
<sequence>MKKLSLLIALCAFAFNSAQAKEWKDIRIGVEGAYPPFSKTEEDGSVTGFDIDIANALCAELEAKCTLVKQDWDGIIPALKARKFDAIIATMDITEERKKQVAFTNKYQHIPARFVAKKGTAYEGTEEFMKGKKVGVQRATTMDLYISDNFPSAEIKRYGSADEAYLDLIAGRVDYVMADSAAITDGLLSKKDGDKFEFVGPKLNDPKWFGEGAGIAVRKENKDLQEQLNKAIAAIRADGTYKTIQDKYFTFDVYGQE</sequence>
<dbReference type="EMBL" id="JBAKAZ010000027">
    <property type="protein sequence ID" value="MEL0629666.1"/>
    <property type="molecule type" value="Genomic_DNA"/>
</dbReference>
<gene>
    <name evidence="9" type="ORF">V6256_08595</name>
</gene>
<accession>A0ABU9GQS1</accession>
<dbReference type="InterPro" id="IPR018313">
    <property type="entry name" value="SBP_3_CS"/>
</dbReference>
<proteinExistence type="inferred from homology"/>
<dbReference type="RefSeq" id="WP_341597774.1">
    <property type="nucleotide sequence ID" value="NZ_JBAKAZ010000027.1"/>
</dbReference>
<comment type="similarity">
    <text evidence="2 6">Belongs to the bacterial solute-binding protein 3 family.</text>
</comment>
<dbReference type="Proteomes" id="UP001369082">
    <property type="component" value="Unassembled WGS sequence"/>
</dbReference>
<evidence type="ECO:0000256" key="7">
    <source>
        <dbReference type="SAM" id="SignalP"/>
    </source>
</evidence>
<evidence type="ECO:0000256" key="2">
    <source>
        <dbReference type="ARBA" id="ARBA00010333"/>
    </source>
</evidence>
<dbReference type="SUPFAM" id="SSF53850">
    <property type="entry name" value="Periplasmic binding protein-like II"/>
    <property type="match status" value="1"/>
</dbReference>
<evidence type="ECO:0000256" key="3">
    <source>
        <dbReference type="ARBA" id="ARBA00022448"/>
    </source>
</evidence>
<feature type="chain" id="PRO_5047181902" evidence="7">
    <location>
        <begin position="21"/>
        <end position="257"/>
    </location>
</feature>
<evidence type="ECO:0000313" key="9">
    <source>
        <dbReference type="EMBL" id="MEL0629666.1"/>
    </source>
</evidence>
<feature type="domain" description="Solute-binding protein family 3/N-terminal" evidence="8">
    <location>
        <begin position="25"/>
        <end position="252"/>
    </location>
</feature>
<keyword evidence="4 7" id="KW-0732">Signal</keyword>
<evidence type="ECO:0000259" key="8">
    <source>
        <dbReference type="SMART" id="SM00062"/>
    </source>
</evidence>
<feature type="signal peptide" evidence="7">
    <location>
        <begin position="1"/>
        <end position="20"/>
    </location>
</feature>
<dbReference type="PROSITE" id="PS01039">
    <property type="entry name" value="SBP_BACTERIAL_3"/>
    <property type="match status" value="1"/>
</dbReference>
<comment type="caution">
    <text evidence="9">The sequence shown here is derived from an EMBL/GenBank/DDBJ whole genome shotgun (WGS) entry which is preliminary data.</text>
</comment>
<reference evidence="9 10" key="1">
    <citation type="submission" date="2024-02" db="EMBL/GenBank/DDBJ databases">
        <title>Bacteria isolated from the canopy kelp, Nereocystis luetkeana.</title>
        <authorList>
            <person name="Pfister C.A."/>
            <person name="Younker I.T."/>
            <person name="Light S.H."/>
        </authorList>
    </citation>
    <scope>NUCLEOTIDE SEQUENCE [LARGE SCALE GENOMIC DNA]</scope>
    <source>
        <strain evidence="9 10">TI.1.05</strain>
    </source>
</reference>